<accession>A0A2P9AR18</accession>
<evidence type="ECO:0000313" key="2">
    <source>
        <dbReference type="EMBL" id="SJM33608.1"/>
    </source>
</evidence>
<sequence>MWTPIRLERPATVAKIMDEGLLFHGVDASISSTDDYTSSRALALALYADFPHLDGLAYRSRHNNGEVCFAFFDRLLPSDFSHLAGKRFENHRERTDELMRLHGAVFDASAQVE</sequence>
<name>A0A2P9AR18_9HYPH</name>
<dbReference type="AlphaFoldDB" id="A0A2P9AR18"/>
<dbReference type="Proteomes" id="UP000245698">
    <property type="component" value="Unassembled WGS sequence"/>
</dbReference>
<protein>
    <recommendedName>
        <fullName evidence="1">RES domain-containing protein</fullName>
    </recommendedName>
</protein>
<dbReference type="EMBL" id="FUIG01000044">
    <property type="protein sequence ID" value="SJM33608.1"/>
    <property type="molecule type" value="Genomic_DNA"/>
</dbReference>
<proteinExistence type="predicted"/>
<feature type="domain" description="RES" evidence="1">
    <location>
        <begin position="33"/>
        <end position="81"/>
    </location>
</feature>
<organism evidence="2 3">
    <name type="scientific">Mesorhizobium delmotii</name>
    <dbReference type="NCBI Taxonomy" id="1631247"/>
    <lineage>
        <taxon>Bacteria</taxon>
        <taxon>Pseudomonadati</taxon>
        <taxon>Pseudomonadota</taxon>
        <taxon>Alphaproteobacteria</taxon>
        <taxon>Hyphomicrobiales</taxon>
        <taxon>Phyllobacteriaceae</taxon>
        <taxon>Mesorhizobium</taxon>
    </lineage>
</organism>
<reference evidence="3" key="1">
    <citation type="submission" date="2016-12" db="EMBL/GenBank/DDBJ databases">
        <authorList>
            <person name="Brunel B."/>
        </authorList>
    </citation>
    <scope>NUCLEOTIDE SEQUENCE [LARGE SCALE GENOMIC DNA]</scope>
</reference>
<gene>
    <name evidence="2" type="ORF">BQ8482_360009</name>
</gene>
<dbReference type="Pfam" id="PF08808">
    <property type="entry name" value="RES"/>
    <property type="match status" value="1"/>
</dbReference>
<evidence type="ECO:0000259" key="1">
    <source>
        <dbReference type="Pfam" id="PF08808"/>
    </source>
</evidence>
<evidence type="ECO:0000313" key="3">
    <source>
        <dbReference type="Proteomes" id="UP000245698"/>
    </source>
</evidence>
<keyword evidence="3" id="KW-1185">Reference proteome</keyword>
<dbReference type="InterPro" id="IPR014914">
    <property type="entry name" value="RES_dom"/>
</dbReference>